<evidence type="ECO:0000313" key="4">
    <source>
        <dbReference type="Proteomes" id="UP000436694"/>
    </source>
</evidence>
<organism evidence="3 4">
    <name type="scientific">Tritonibacter aquimaris</name>
    <dbReference type="NCBI Taxonomy" id="2663379"/>
    <lineage>
        <taxon>Bacteria</taxon>
        <taxon>Pseudomonadati</taxon>
        <taxon>Pseudomonadota</taxon>
        <taxon>Alphaproteobacteria</taxon>
        <taxon>Rhodobacterales</taxon>
        <taxon>Paracoccaceae</taxon>
        <taxon>Tritonibacter</taxon>
    </lineage>
</organism>
<dbReference type="AlphaFoldDB" id="A0A844AW87"/>
<dbReference type="Proteomes" id="UP000436694">
    <property type="component" value="Unassembled WGS sequence"/>
</dbReference>
<sequence>MPIDPARRQRKRRKSKQRRDLKTGLQLGASLLGLVWVAQTAVGGFEYYSGTRHSFLWFEHGPNEAGRAPSEQRLEQAQSVLAQLGRHDIARDSWLAPSQRAQTAEPALSPSEWLNQTSASETAVPIARAGLPVEFLSAQFAPAGQPLPDAGCKTADCADLSMLSEIETVSTHAISPQALPYGLHQPAAEAQSSLLFAADQDVRQARELCYRYLSSDEFRSSFKIASSETGTFRTRFWGSQSGDSTWAICNNIQRYVADVRKLNDKLAGLEQMLDQHQAGLQSKHVFASGDFGPRMSFAPEIYLQQVIAELAQAEAEVEAGTEVFYLQGAKTWAGGDWTGDWTDDWGSAFITEGGDPAP</sequence>
<keyword evidence="4" id="KW-1185">Reference proteome</keyword>
<feature type="coiled-coil region" evidence="1">
    <location>
        <begin position="252"/>
        <end position="279"/>
    </location>
</feature>
<evidence type="ECO:0000256" key="2">
    <source>
        <dbReference type="SAM" id="MobiDB-lite"/>
    </source>
</evidence>
<accession>A0A844AW87</accession>
<gene>
    <name evidence="3" type="ORF">GG681_15990</name>
</gene>
<reference evidence="3 4" key="1">
    <citation type="submission" date="2019-10" db="EMBL/GenBank/DDBJ databases">
        <title>Epibacterium sp. nov., isolated from seawater.</title>
        <authorList>
            <person name="Zhang X."/>
            <person name="Li N."/>
        </authorList>
    </citation>
    <scope>NUCLEOTIDE SEQUENCE [LARGE SCALE GENOMIC DNA]</scope>
    <source>
        <strain evidence="3 4">SM1969</strain>
    </source>
</reference>
<feature type="compositionally biased region" description="Basic residues" evidence="2">
    <location>
        <begin position="8"/>
        <end position="19"/>
    </location>
</feature>
<evidence type="ECO:0000313" key="3">
    <source>
        <dbReference type="EMBL" id="MQY44147.1"/>
    </source>
</evidence>
<evidence type="ECO:0000256" key="1">
    <source>
        <dbReference type="SAM" id="Coils"/>
    </source>
</evidence>
<comment type="caution">
    <text evidence="3">The sequence shown here is derived from an EMBL/GenBank/DDBJ whole genome shotgun (WGS) entry which is preliminary data.</text>
</comment>
<protein>
    <submittedName>
        <fullName evidence="3">Uncharacterized protein</fullName>
    </submittedName>
</protein>
<keyword evidence="1" id="KW-0175">Coiled coil</keyword>
<proteinExistence type="predicted"/>
<dbReference type="RefSeq" id="WP_153549039.1">
    <property type="nucleotide sequence ID" value="NZ_WIXK01000011.1"/>
</dbReference>
<feature type="region of interest" description="Disordered" evidence="2">
    <location>
        <begin position="1"/>
        <end position="20"/>
    </location>
</feature>
<dbReference type="EMBL" id="WIXK01000011">
    <property type="protein sequence ID" value="MQY44147.1"/>
    <property type="molecule type" value="Genomic_DNA"/>
</dbReference>
<name>A0A844AW87_9RHOB</name>